<reference evidence="2 3" key="1">
    <citation type="submission" date="2024-04" db="EMBL/GenBank/DDBJ databases">
        <title>Flavobacterium sp. DGU99 16S ribosomal RNA gene Genome sequencing and assembly.</title>
        <authorList>
            <person name="Park S."/>
        </authorList>
    </citation>
    <scope>NUCLEOTIDE SEQUENCE [LARGE SCALE GENOMIC DNA]</scope>
    <source>
        <strain evidence="2 3">DGU99</strain>
    </source>
</reference>
<gene>
    <name evidence="2" type="ORF">AAEO59_08730</name>
</gene>
<sequence length="183" mass="21205">MIYLLWGLLNIILFLFFITICFKATRLIREKVGLLASIIFVFGLLSFMGHSDDNNDDDDPNKNQVKTWNFISKDNIQPNTSYFLNVDLEKTLISKFNMEIICGKNKQNIIVPISAYSLLNGFVSGINWKPTSITINNTNNNNKFEYLVYGTVEWKLLNLTIYSQRKEYKGFTASFVSMTRLRK</sequence>
<dbReference type="EMBL" id="JBBYHU010000014">
    <property type="protein sequence ID" value="MEL1241130.1"/>
    <property type="molecule type" value="Genomic_DNA"/>
</dbReference>
<evidence type="ECO:0000256" key="1">
    <source>
        <dbReference type="SAM" id="Phobius"/>
    </source>
</evidence>
<keyword evidence="1" id="KW-1133">Transmembrane helix</keyword>
<name>A0ABU9HLW7_9FLAO</name>
<feature type="transmembrane region" description="Helical" evidence="1">
    <location>
        <begin position="6"/>
        <end position="25"/>
    </location>
</feature>
<dbReference type="RefSeq" id="WP_341700354.1">
    <property type="nucleotide sequence ID" value="NZ_JBBYHU010000014.1"/>
</dbReference>
<feature type="transmembrane region" description="Helical" evidence="1">
    <location>
        <begin position="32"/>
        <end position="50"/>
    </location>
</feature>
<keyword evidence="1" id="KW-0812">Transmembrane</keyword>
<evidence type="ECO:0000313" key="2">
    <source>
        <dbReference type="EMBL" id="MEL1241130.1"/>
    </source>
</evidence>
<keyword evidence="3" id="KW-1185">Reference proteome</keyword>
<proteinExistence type="predicted"/>
<dbReference type="Proteomes" id="UP001398556">
    <property type="component" value="Unassembled WGS sequence"/>
</dbReference>
<accession>A0ABU9HLW7</accession>
<keyword evidence="1" id="KW-0472">Membrane</keyword>
<evidence type="ECO:0000313" key="3">
    <source>
        <dbReference type="Proteomes" id="UP001398556"/>
    </source>
</evidence>
<comment type="caution">
    <text evidence="2">The sequence shown here is derived from an EMBL/GenBank/DDBJ whole genome shotgun (WGS) entry which is preliminary data.</text>
</comment>
<organism evidence="2 3">
    <name type="scientific">Flavobacterium flavipallidum</name>
    <dbReference type="NCBI Taxonomy" id="3139140"/>
    <lineage>
        <taxon>Bacteria</taxon>
        <taxon>Pseudomonadati</taxon>
        <taxon>Bacteroidota</taxon>
        <taxon>Flavobacteriia</taxon>
        <taxon>Flavobacteriales</taxon>
        <taxon>Flavobacteriaceae</taxon>
        <taxon>Flavobacterium</taxon>
    </lineage>
</organism>
<protein>
    <submittedName>
        <fullName evidence="2">Uncharacterized protein</fullName>
    </submittedName>
</protein>